<keyword evidence="3" id="KW-1185">Reference proteome</keyword>
<gene>
    <name evidence="2" type="ORF">OUZ56_011954</name>
</gene>
<sequence length="142" mass="16364">MLQYLTEKYQTMCNSTNYKRKKNSKEDNFVKSGWEFYKDQQQSHKLFISSAVDKATTPIVLKHNQRINKIVEKKQMATKKRNTVVCTDENTHVLLPPRQSTSTTSKTPTPTLDNKLEDSFLLDAVGQCSDVKMEEDIIKSKS</sequence>
<evidence type="ECO:0000313" key="3">
    <source>
        <dbReference type="Proteomes" id="UP001234178"/>
    </source>
</evidence>
<proteinExistence type="predicted"/>
<feature type="region of interest" description="Disordered" evidence="1">
    <location>
        <begin position="93"/>
        <end position="114"/>
    </location>
</feature>
<protein>
    <submittedName>
        <fullName evidence="2">Uncharacterized protein</fullName>
    </submittedName>
</protein>
<reference evidence="2 3" key="1">
    <citation type="journal article" date="2023" name="Nucleic Acids Res.">
        <title>The hologenome of Daphnia magna reveals possible DNA methylation and microbiome-mediated evolution of the host genome.</title>
        <authorList>
            <person name="Chaturvedi A."/>
            <person name="Li X."/>
            <person name="Dhandapani V."/>
            <person name="Marshall H."/>
            <person name="Kissane S."/>
            <person name="Cuenca-Cambronero M."/>
            <person name="Asole G."/>
            <person name="Calvet F."/>
            <person name="Ruiz-Romero M."/>
            <person name="Marangio P."/>
            <person name="Guigo R."/>
            <person name="Rago D."/>
            <person name="Mirbahai L."/>
            <person name="Eastwood N."/>
            <person name="Colbourne J.K."/>
            <person name="Zhou J."/>
            <person name="Mallon E."/>
            <person name="Orsini L."/>
        </authorList>
    </citation>
    <scope>NUCLEOTIDE SEQUENCE [LARGE SCALE GENOMIC DNA]</scope>
    <source>
        <strain evidence="2">LRV0_1</strain>
    </source>
</reference>
<dbReference type="EMBL" id="JAOYFB010000002">
    <property type="protein sequence ID" value="KAK4006796.1"/>
    <property type="molecule type" value="Genomic_DNA"/>
</dbReference>
<name>A0ABQ9Z1L8_9CRUS</name>
<comment type="caution">
    <text evidence="2">The sequence shown here is derived from an EMBL/GenBank/DDBJ whole genome shotgun (WGS) entry which is preliminary data.</text>
</comment>
<evidence type="ECO:0000256" key="1">
    <source>
        <dbReference type="SAM" id="MobiDB-lite"/>
    </source>
</evidence>
<dbReference type="Proteomes" id="UP001234178">
    <property type="component" value="Unassembled WGS sequence"/>
</dbReference>
<organism evidence="2 3">
    <name type="scientific">Daphnia magna</name>
    <dbReference type="NCBI Taxonomy" id="35525"/>
    <lineage>
        <taxon>Eukaryota</taxon>
        <taxon>Metazoa</taxon>
        <taxon>Ecdysozoa</taxon>
        <taxon>Arthropoda</taxon>
        <taxon>Crustacea</taxon>
        <taxon>Branchiopoda</taxon>
        <taxon>Diplostraca</taxon>
        <taxon>Cladocera</taxon>
        <taxon>Anomopoda</taxon>
        <taxon>Daphniidae</taxon>
        <taxon>Daphnia</taxon>
    </lineage>
</organism>
<evidence type="ECO:0000313" key="2">
    <source>
        <dbReference type="EMBL" id="KAK4006796.1"/>
    </source>
</evidence>
<feature type="compositionally biased region" description="Low complexity" evidence="1">
    <location>
        <begin position="96"/>
        <end position="111"/>
    </location>
</feature>
<accession>A0ABQ9Z1L8</accession>